<keyword evidence="2" id="KW-1185">Reference proteome</keyword>
<proteinExistence type="predicted"/>
<accession>A0ABP5GQ37</accession>
<organism evidence="1 2">
    <name type="scientific">Streptomyces cheonanensis</name>
    <dbReference type="NCBI Taxonomy" id="312720"/>
    <lineage>
        <taxon>Bacteria</taxon>
        <taxon>Bacillati</taxon>
        <taxon>Actinomycetota</taxon>
        <taxon>Actinomycetes</taxon>
        <taxon>Kitasatosporales</taxon>
        <taxon>Streptomycetaceae</taxon>
        <taxon>Streptomyces</taxon>
    </lineage>
</organism>
<name>A0ABP5GQ37_9ACTN</name>
<dbReference type="Proteomes" id="UP001403094">
    <property type="component" value="Unassembled WGS sequence"/>
</dbReference>
<reference evidence="2" key="1">
    <citation type="journal article" date="2019" name="Int. J. Syst. Evol. Microbiol.">
        <title>The Global Catalogue of Microorganisms (GCM) 10K type strain sequencing project: providing services to taxonomists for standard genome sequencing and annotation.</title>
        <authorList>
            <consortium name="The Broad Institute Genomics Platform"/>
            <consortium name="The Broad Institute Genome Sequencing Center for Infectious Disease"/>
            <person name="Wu L."/>
            <person name="Ma J."/>
        </authorList>
    </citation>
    <scope>NUCLEOTIDE SEQUENCE [LARGE SCALE GENOMIC DNA]</scope>
    <source>
        <strain evidence="2">JCM 14549</strain>
    </source>
</reference>
<dbReference type="EMBL" id="BAAANQ010000004">
    <property type="protein sequence ID" value="GAA2053328.1"/>
    <property type="molecule type" value="Genomic_DNA"/>
</dbReference>
<gene>
    <name evidence="1" type="ORF">GCM10009757_28120</name>
</gene>
<protein>
    <submittedName>
        <fullName evidence="1">Uncharacterized protein</fullName>
    </submittedName>
</protein>
<sequence>MTTRRVHRAVLALATLARTGGWQCCRCGGWQPGDLPPTPQHCNNCR</sequence>
<comment type="caution">
    <text evidence="1">The sequence shown here is derived from an EMBL/GenBank/DDBJ whole genome shotgun (WGS) entry which is preliminary data.</text>
</comment>
<evidence type="ECO:0000313" key="1">
    <source>
        <dbReference type="EMBL" id="GAA2053328.1"/>
    </source>
</evidence>
<evidence type="ECO:0000313" key="2">
    <source>
        <dbReference type="Proteomes" id="UP001403094"/>
    </source>
</evidence>
<dbReference type="RefSeq" id="WP_346070652.1">
    <property type="nucleotide sequence ID" value="NZ_BAAANQ010000004.1"/>
</dbReference>